<keyword evidence="2" id="KW-1185">Reference proteome</keyword>
<dbReference type="Proteomes" id="UP001608902">
    <property type="component" value="Unassembled WGS sequence"/>
</dbReference>
<protein>
    <submittedName>
        <fullName evidence="1">Uncharacterized protein</fullName>
    </submittedName>
</protein>
<comment type="caution">
    <text evidence="1">The sequence shown here is derived from an EMBL/GenBank/DDBJ whole genome shotgun (WGS) entry which is preliminary data.</text>
</comment>
<dbReference type="EMBL" id="JBGFUD010015301">
    <property type="protein sequence ID" value="MFH4984113.1"/>
    <property type="molecule type" value="Genomic_DNA"/>
</dbReference>
<sequence>MTAKSTFLCLSVGCNRLQIYSSMKKIKTIFASNKEDTRRNVTLGHALKPLNNEERSVIIEEWPLMMKRSPDIFKSAWIRSAQTSSSIKVSNAH</sequence>
<name>A0ABD6EVZ7_9BILA</name>
<reference evidence="1 2" key="1">
    <citation type="submission" date="2024-08" db="EMBL/GenBank/DDBJ databases">
        <title>Gnathostoma spinigerum genome.</title>
        <authorList>
            <person name="Gonzalez-Bertolin B."/>
            <person name="Monzon S."/>
            <person name="Zaballos A."/>
            <person name="Jimenez P."/>
            <person name="Dekumyoy P."/>
            <person name="Varona S."/>
            <person name="Cuesta I."/>
            <person name="Sumanam S."/>
            <person name="Adisakwattana P."/>
            <person name="Gasser R.B."/>
            <person name="Hernandez-Gonzalez A."/>
            <person name="Young N.D."/>
            <person name="Perteguer M.J."/>
        </authorList>
    </citation>
    <scope>NUCLEOTIDE SEQUENCE [LARGE SCALE GENOMIC DNA]</scope>
    <source>
        <strain evidence="1">AL3</strain>
        <tissue evidence="1">Liver</tissue>
    </source>
</reference>
<evidence type="ECO:0000313" key="2">
    <source>
        <dbReference type="Proteomes" id="UP001608902"/>
    </source>
</evidence>
<evidence type="ECO:0000313" key="1">
    <source>
        <dbReference type="EMBL" id="MFH4984113.1"/>
    </source>
</evidence>
<proteinExistence type="predicted"/>
<organism evidence="1 2">
    <name type="scientific">Gnathostoma spinigerum</name>
    <dbReference type="NCBI Taxonomy" id="75299"/>
    <lineage>
        <taxon>Eukaryota</taxon>
        <taxon>Metazoa</taxon>
        <taxon>Ecdysozoa</taxon>
        <taxon>Nematoda</taxon>
        <taxon>Chromadorea</taxon>
        <taxon>Rhabditida</taxon>
        <taxon>Spirurina</taxon>
        <taxon>Gnathostomatomorpha</taxon>
        <taxon>Gnathostomatoidea</taxon>
        <taxon>Gnathostomatidae</taxon>
        <taxon>Gnathostoma</taxon>
    </lineage>
</organism>
<dbReference type="AlphaFoldDB" id="A0ABD6EVZ7"/>
<gene>
    <name evidence="1" type="ORF">AB6A40_010822</name>
</gene>
<accession>A0ABD6EVZ7</accession>